<sequence length="76" mass="8605">MLMDPNDDNLFFTCLAFFVLKNCLALTASCRLNYHFWKVIHKPKSPLAKNGCYYTDGDTAISLTGKSATWIKITIL</sequence>
<dbReference type="Proteomes" id="UP001203297">
    <property type="component" value="Unassembled WGS sequence"/>
</dbReference>
<dbReference type="AlphaFoldDB" id="A0AAD4M566"/>
<evidence type="ECO:0000313" key="1">
    <source>
        <dbReference type="EMBL" id="KAI0300038.1"/>
    </source>
</evidence>
<keyword evidence="2" id="KW-1185">Reference proteome</keyword>
<name>A0AAD4M566_9AGAM</name>
<accession>A0AAD4M566</accession>
<dbReference type="EMBL" id="WTXG01000020">
    <property type="protein sequence ID" value="KAI0300038.1"/>
    <property type="molecule type" value="Genomic_DNA"/>
</dbReference>
<proteinExistence type="predicted"/>
<gene>
    <name evidence="1" type="ORF">B0F90DRAFT_1726172</name>
</gene>
<feature type="non-terminal residue" evidence="1">
    <location>
        <position position="76"/>
    </location>
</feature>
<protein>
    <submittedName>
        <fullName evidence="1">Uncharacterized protein</fullName>
    </submittedName>
</protein>
<reference evidence="1" key="1">
    <citation type="journal article" date="2022" name="New Phytol.">
        <title>Evolutionary transition to the ectomycorrhizal habit in the genomes of a hyperdiverse lineage of mushroom-forming fungi.</title>
        <authorList>
            <person name="Looney B."/>
            <person name="Miyauchi S."/>
            <person name="Morin E."/>
            <person name="Drula E."/>
            <person name="Courty P.E."/>
            <person name="Kohler A."/>
            <person name="Kuo A."/>
            <person name="LaButti K."/>
            <person name="Pangilinan J."/>
            <person name="Lipzen A."/>
            <person name="Riley R."/>
            <person name="Andreopoulos W."/>
            <person name="He G."/>
            <person name="Johnson J."/>
            <person name="Nolan M."/>
            <person name="Tritt A."/>
            <person name="Barry K.W."/>
            <person name="Grigoriev I.V."/>
            <person name="Nagy L.G."/>
            <person name="Hibbett D."/>
            <person name="Henrissat B."/>
            <person name="Matheny P.B."/>
            <person name="Labbe J."/>
            <person name="Martin F.M."/>
        </authorList>
    </citation>
    <scope>NUCLEOTIDE SEQUENCE</scope>
    <source>
        <strain evidence="1">BPL690</strain>
    </source>
</reference>
<organism evidence="1 2">
    <name type="scientific">Multifurca ochricompacta</name>
    <dbReference type="NCBI Taxonomy" id="376703"/>
    <lineage>
        <taxon>Eukaryota</taxon>
        <taxon>Fungi</taxon>
        <taxon>Dikarya</taxon>
        <taxon>Basidiomycota</taxon>
        <taxon>Agaricomycotina</taxon>
        <taxon>Agaricomycetes</taxon>
        <taxon>Russulales</taxon>
        <taxon>Russulaceae</taxon>
        <taxon>Multifurca</taxon>
    </lineage>
</organism>
<evidence type="ECO:0000313" key="2">
    <source>
        <dbReference type="Proteomes" id="UP001203297"/>
    </source>
</evidence>
<comment type="caution">
    <text evidence="1">The sequence shown here is derived from an EMBL/GenBank/DDBJ whole genome shotgun (WGS) entry which is preliminary data.</text>
</comment>